<dbReference type="EC" id="4.2.1.-" evidence="2"/>
<gene>
    <name evidence="2" type="ORF">ACFOOQ_06050</name>
</gene>
<proteinExistence type="predicted"/>
<dbReference type="Gene3D" id="3.40.50.880">
    <property type="match status" value="1"/>
</dbReference>
<dbReference type="CDD" id="cd03139">
    <property type="entry name" value="GATase1_PfpI_2"/>
    <property type="match status" value="1"/>
</dbReference>
<dbReference type="InterPro" id="IPR052158">
    <property type="entry name" value="INH-QAR"/>
</dbReference>
<comment type="caution">
    <text evidence="2">The sequence shown here is derived from an EMBL/GenBank/DDBJ whole genome shotgun (WGS) entry which is preliminary data.</text>
</comment>
<evidence type="ECO:0000259" key="1">
    <source>
        <dbReference type="Pfam" id="PF01965"/>
    </source>
</evidence>
<dbReference type="InterPro" id="IPR002818">
    <property type="entry name" value="DJ-1/PfpI"/>
</dbReference>
<dbReference type="RefSeq" id="WP_379723009.1">
    <property type="nucleotide sequence ID" value="NZ_JBHRYJ010000001.1"/>
</dbReference>
<dbReference type="Pfam" id="PF01965">
    <property type="entry name" value="DJ-1_PfpI"/>
    <property type="match status" value="1"/>
</dbReference>
<name>A0ABV7VD64_9PROT</name>
<dbReference type="EMBL" id="JBHRYJ010000001">
    <property type="protein sequence ID" value="MFC3675094.1"/>
    <property type="molecule type" value="Genomic_DNA"/>
</dbReference>
<feature type="domain" description="DJ-1/PfpI" evidence="1">
    <location>
        <begin position="3"/>
        <end position="162"/>
    </location>
</feature>
<sequence length="224" mass="23749">MQIGLLLFPALTQLDLTGPYEVFARLPGAKVHLIWKTMAPVHADRGMAILPSTTFADCPQLDVICVPGGPGQIALMDDDETLDFLRRQAETAQWITSVCTGSLVLGAAGLLKGYRATTHWASHDQLAAFGAIPVHERWVIDRNRASGGGVTAGIDFALTLIAQMAGEAAAKAIQLGIEYDPAPPFNAGSPEGAGPEVVERMLPAMAPMLDKRRAATARAAARLK</sequence>
<dbReference type="PANTHER" id="PTHR43130:SF2">
    <property type="entry name" value="DJ-1_PFPI DOMAIN-CONTAINING PROTEIN"/>
    <property type="match status" value="1"/>
</dbReference>
<accession>A0ABV7VD64</accession>
<dbReference type="GO" id="GO:0016829">
    <property type="term" value="F:lyase activity"/>
    <property type="evidence" value="ECO:0007669"/>
    <property type="project" value="UniProtKB-KW"/>
</dbReference>
<evidence type="ECO:0000313" key="2">
    <source>
        <dbReference type="EMBL" id="MFC3675094.1"/>
    </source>
</evidence>
<dbReference type="Proteomes" id="UP001595711">
    <property type="component" value="Unassembled WGS sequence"/>
</dbReference>
<evidence type="ECO:0000313" key="3">
    <source>
        <dbReference type="Proteomes" id="UP001595711"/>
    </source>
</evidence>
<keyword evidence="3" id="KW-1185">Reference proteome</keyword>
<dbReference type="InterPro" id="IPR029062">
    <property type="entry name" value="Class_I_gatase-like"/>
</dbReference>
<dbReference type="SUPFAM" id="SSF52317">
    <property type="entry name" value="Class I glutamine amidotransferase-like"/>
    <property type="match status" value="1"/>
</dbReference>
<protein>
    <submittedName>
        <fullName evidence="2">DJ-1/PfpI family protein</fullName>
        <ecNumber evidence="2">4.2.1.-</ecNumber>
    </submittedName>
</protein>
<reference evidence="3" key="1">
    <citation type="journal article" date="2019" name="Int. J. Syst. Evol. Microbiol.">
        <title>The Global Catalogue of Microorganisms (GCM) 10K type strain sequencing project: providing services to taxonomists for standard genome sequencing and annotation.</title>
        <authorList>
            <consortium name="The Broad Institute Genomics Platform"/>
            <consortium name="The Broad Institute Genome Sequencing Center for Infectious Disease"/>
            <person name="Wu L."/>
            <person name="Ma J."/>
        </authorList>
    </citation>
    <scope>NUCLEOTIDE SEQUENCE [LARGE SCALE GENOMIC DNA]</scope>
    <source>
        <strain evidence="3">KCTC 42182</strain>
    </source>
</reference>
<organism evidence="2 3">
    <name type="scientific">Ferrovibrio xuzhouensis</name>
    <dbReference type="NCBI Taxonomy" id="1576914"/>
    <lineage>
        <taxon>Bacteria</taxon>
        <taxon>Pseudomonadati</taxon>
        <taxon>Pseudomonadota</taxon>
        <taxon>Alphaproteobacteria</taxon>
        <taxon>Rhodospirillales</taxon>
        <taxon>Rhodospirillaceae</taxon>
        <taxon>Ferrovibrio</taxon>
    </lineage>
</organism>
<keyword evidence="2" id="KW-0456">Lyase</keyword>
<dbReference type="PANTHER" id="PTHR43130">
    <property type="entry name" value="ARAC-FAMILY TRANSCRIPTIONAL REGULATOR"/>
    <property type="match status" value="1"/>
</dbReference>